<keyword evidence="9" id="KW-1185">Reference proteome</keyword>
<proteinExistence type="inferred from homology"/>
<sequence length="486" mass="54870">MTTSRRNKVRRVAVIGAGPGGLAAAKYLLAENAFERIDVFEQAHEVGGVWTYTPEFVKTLKAVPLVDPRVPPEDPLWQTHSSKEAIFPTAMYDSLETNIPNILMQYSDLPFPEDSQLFPKRQTVKSYLQDYAKDIIQLIRFQTQVLSVQPHGESGQWLLKARNLSSGSETETEDIYDGVVVANGHYSVPYLPAVKGITAWNEEYPGVISHSRFYRNPEPFKNKKVIIVGNSASGLDIGAQIGTVCKPKLIVSSQSASYLSPGPEQYKEEYPEIEEFISGRRAVRFRDGRVVEDIDAIVFCTGYLYSFPFLPGLTPPVVSDGSRTQHVYQHIFYNDRPTLAFIGLPQKIIPFPVSEGQAAVISRVWSGRLTLPDKSEMEQWEDAEVSDRGAGKAFHTLMFPLDADYLVSLHEWALEAQTKDGLQNNGRGKIPPTWGDRERWMRERFPAIKHAFAAKGEERHRIKTIEDLGYDYEAWRQENDEASKLL</sequence>
<dbReference type="FunCoup" id="A0A165AE98">
    <property type="interactions" value="617"/>
</dbReference>
<dbReference type="GO" id="GO:0050661">
    <property type="term" value="F:NADP binding"/>
    <property type="evidence" value="ECO:0007669"/>
    <property type="project" value="InterPro"/>
</dbReference>
<keyword evidence="6" id="KW-0560">Oxidoreductase</keyword>
<dbReference type="InterPro" id="IPR050346">
    <property type="entry name" value="FMO-like"/>
</dbReference>
<evidence type="ECO:0000256" key="2">
    <source>
        <dbReference type="ARBA" id="ARBA00009183"/>
    </source>
</evidence>
<reference evidence="8 9" key="1">
    <citation type="journal article" date="2016" name="Fungal Biol.">
        <title>The genome of Xylona heveae provides a window into fungal endophytism.</title>
        <authorList>
            <person name="Gazis R."/>
            <person name="Kuo A."/>
            <person name="Riley R."/>
            <person name="LaButti K."/>
            <person name="Lipzen A."/>
            <person name="Lin J."/>
            <person name="Amirebrahimi M."/>
            <person name="Hesse C.N."/>
            <person name="Spatafora J.W."/>
            <person name="Henrissat B."/>
            <person name="Hainaut M."/>
            <person name="Grigoriev I.V."/>
            <person name="Hibbett D.S."/>
        </authorList>
    </citation>
    <scope>NUCLEOTIDE SEQUENCE [LARGE SCALE GENOMIC DNA]</scope>
    <source>
        <strain evidence="8 9">TC161</strain>
    </source>
</reference>
<comment type="similarity">
    <text evidence="2">Belongs to the FMO family.</text>
</comment>
<keyword evidence="5" id="KW-0521">NADP</keyword>
<accession>A0A165AE98</accession>
<name>A0A165AE98_XYLHT</name>
<dbReference type="GeneID" id="28900540"/>
<dbReference type="OrthoDB" id="66881at2759"/>
<keyword evidence="3" id="KW-0285">Flavoprotein</keyword>
<dbReference type="Gene3D" id="3.50.50.60">
    <property type="entry name" value="FAD/NAD(P)-binding domain"/>
    <property type="match status" value="2"/>
</dbReference>
<comment type="cofactor">
    <cofactor evidence="1">
        <name>FAD</name>
        <dbReference type="ChEBI" id="CHEBI:57692"/>
    </cofactor>
</comment>
<dbReference type="InterPro" id="IPR000960">
    <property type="entry name" value="Flavin_mOase"/>
</dbReference>
<dbReference type="Pfam" id="PF00743">
    <property type="entry name" value="FMO-like"/>
    <property type="match status" value="2"/>
</dbReference>
<keyword evidence="4" id="KW-0274">FAD</keyword>
<evidence type="ECO:0000256" key="6">
    <source>
        <dbReference type="ARBA" id="ARBA00023002"/>
    </source>
</evidence>
<dbReference type="RefSeq" id="XP_018185889.1">
    <property type="nucleotide sequence ID" value="XM_018335403.1"/>
</dbReference>
<dbReference type="InterPro" id="IPR020946">
    <property type="entry name" value="Flavin_mOase-like"/>
</dbReference>
<evidence type="ECO:0000256" key="5">
    <source>
        <dbReference type="ARBA" id="ARBA00022857"/>
    </source>
</evidence>
<evidence type="ECO:0000256" key="7">
    <source>
        <dbReference type="ARBA" id="ARBA00023033"/>
    </source>
</evidence>
<dbReference type="PANTHER" id="PTHR23023">
    <property type="entry name" value="DIMETHYLANILINE MONOOXYGENASE"/>
    <property type="match status" value="1"/>
</dbReference>
<evidence type="ECO:0000256" key="3">
    <source>
        <dbReference type="ARBA" id="ARBA00022630"/>
    </source>
</evidence>
<dbReference type="STRING" id="1328760.A0A165AE98"/>
<dbReference type="EMBL" id="KV407463">
    <property type="protein sequence ID" value="KZF20334.1"/>
    <property type="molecule type" value="Genomic_DNA"/>
</dbReference>
<dbReference type="Proteomes" id="UP000076632">
    <property type="component" value="Unassembled WGS sequence"/>
</dbReference>
<dbReference type="OMA" id="VMIKEVN"/>
<evidence type="ECO:0000313" key="9">
    <source>
        <dbReference type="Proteomes" id="UP000076632"/>
    </source>
</evidence>
<dbReference type="FunFam" id="3.50.50.60:FF:000138">
    <property type="entry name" value="Flavin-containing monooxygenase"/>
    <property type="match status" value="1"/>
</dbReference>
<evidence type="ECO:0000313" key="8">
    <source>
        <dbReference type="EMBL" id="KZF20334.1"/>
    </source>
</evidence>
<keyword evidence="7" id="KW-0503">Monooxygenase</keyword>
<dbReference type="PRINTS" id="PR00370">
    <property type="entry name" value="FMOXYGENASE"/>
</dbReference>
<evidence type="ECO:0000256" key="1">
    <source>
        <dbReference type="ARBA" id="ARBA00001974"/>
    </source>
</evidence>
<dbReference type="SUPFAM" id="SSF51905">
    <property type="entry name" value="FAD/NAD(P)-binding domain"/>
    <property type="match status" value="2"/>
</dbReference>
<gene>
    <name evidence="8" type="ORF">L228DRAFT_270414</name>
</gene>
<dbReference type="Pfam" id="PF13450">
    <property type="entry name" value="NAD_binding_8"/>
    <property type="match status" value="1"/>
</dbReference>
<dbReference type="InParanoid" id="A0A165AE98"/>
<organism evidence="8 9">
    <name type="scientific">Xylona heveae (strain CBS 132557 / TC161)</name>
    <dbReference type="NCBI Taxonomy" id="1328760"/>
    <lineage>
        <taxon>Eukaryota</taxon>
        <taxon>Fungi</taxon>
        <taxon>Dikarya</taxon>
        <taxon>Ascomycota</taxon>
        <taxon>Pezizomycotina</taxon>
        <taxon>Xylonomycetes</taxon>
        <taxon>Xylonales</taxon>
        <taxon>Xylonaceae</taxon>
        <taxon>Xylona</taxon>
    </lineage>
</organism>
<evidence type="ECO:0000256" key="4">
    <source>
        <dbReference type="ARBA" id="ARBA00022827"/>
    </source>
</evidence>
<dbReference type="GO" id="GO:0050660">
    <property type="term" value="F:flavin adenine dinucleotide binding"/>
    <property type="evidence" value="ECO:0007669"/>
    <property type="project" value="InterPro"/>
</dbReference>
<dbReference type="AlphaFoldDB" id="A0A165AE98"/>
<protein>
    <submittedName>
        <fullName evidence="8">FAD/NAD(P)-binding domain-containing protein</fullName>
    </submittedName>
</protein>
<dbReference type="InterPro" id="IPR036188">
    <property type="entry name" value="FAD/NAD-bd_sf"/>
</dbReference>
<dbReference type="GO" id="GO:0004499">
    <property type="term" value="F:N,N-dimethylaniline monooxygenase activity"/>
    <property type="evidence" value="ECO:0007669"/>
    <property type="project" value="InterPro"/>
</dbReference>